<dbReference type="STRING" id="1470200.PL75_03395"/>
<dbReference type="Proteomes" id="UP000036027">
    <property type="component" value="Unassembled WGS sequence"/>
</dbReference>
<sequence length="90" mass="10167">MTINQILAGVSDKDAREHIERQYQSDIKILGQQEALEFARFRAQKAAEIIEEERDNLIQSYQAQSAALTWIVPLMAILAVFVGFIMGRAS</sequence>
<keyword evidence="1" id="KW-1133">Transmembrane helix</keyword>
<keyword evidence="1" id="KW-0812">Transmembrane</keyword>
<reference evidence="2 3" key="1">
    <citation type="submission" date="2014-11" db="EMBL/GenBank/DDBJ databases">
        <title>Genome of a novel goose pathogen.</title>
        <authorList>
            <person name="Hansen C.M."/>
            <person name="Hueffer K."/>
            <person name="Choi S.C."/>
        </authorList>
    </citation>
    <scope>NUCLEOTIDE SEQUENCE [LARGE SCALE GENOMIC DNA]</scope>
    <source>
        <strain evidence="2 3">KH1503</strain>
    </source>
</reference>
<name>A0A0J0YT34_9NEIS</name>
<evidence type="ECO:0000256" key="1">
    <source>
        <dbReference type="SAM" id="Phobius"/>
    </source>
</evidence>
<dbReference type="RefSeq" id="WP_047760511.1">
    <property type="nucleotide sequence ID" value="NZ_CP091510.1"/>
</dbReference>
<gene>
    <name evidence="2" type="ORF">PL75_03395</name>
</gene>
<dbReference type="AlphaFoldDB" id="A0A0J0YT34"/>
<evidence type="ECO:0000313" key="3">
    <source>
        <dbReference type="Proteomes" id="UP000036027"/>
    </source>
</evidence>
<proteinExistence type="predicted"/>
<accession>A0A0J0YT34</accession>
<dbReference type="EMBL" id="JTDO01000004">
    <property type="protein sequence ID" value="KLT73279.1"/>
    <property type="molecule type" value="Genomic_DNA"/>
</dbReference>
<comment type="caution">
    <text evidence="2">The sequence shown here is derived from an EMBL/GenBank/DDBJ whole genome shotgun (WGS) entry which is preliminary data.</text>
</comment>
<keyword evidence="1" id="KW-0472">Membrane</keyword>
<keyword evidence="3" id="KW-1185">Reference proteome</keyword>
<evidence type="ECO:0000313" key="2">
    <source>
        <dbReference type="EMBL" id="KLT73279.1"/>
    </source>
</evidence>
<organism evidence="2 3">
    <name type="scientific">Neisseria arctica</name>
    <dbReference type="NCBI Taxonomy" id="1470200"/>
    <lineage>
        <taxon>Bacteria</taxon>
        <taxon>Pseudomonadati</taxon>
        <taxon>Pseudomonadota</taxon>
        <taxon>Betaproteobacteria</taxon>
        <taxon>Neisseriales</taxon>
        <taxon>Neisseriaceae</taxon>
        <taxon>Neisseria</taxon>
    </lineage>
</organism>
<dbReference type="PATRIC" id="fig|1470200.3.peg.1791"/>
<protein>
    <submittedName>
        <fullName evidence="2">Uncharacterized protein</fullName>
    </submittedName>
</protein>
<feature type="transmembrane region" description="Helical" evidence="1">
    <location>
        <begin position="67"/>
        <end position="87"/>
    </location>
</feature>